<dbReference type="KEGG" id="vei:Veis_4957"/>
<feature type="domain" description="Acyl-CoA dehydrogenase/oxidase N-terminal" evidence="8">
    <location>
        <begin position="6"/>
        <end position="83"/>
    </location>
</feature>
<dbReference type="InterPro" id="IPR006091">
    <property type="entry name" value="Acyl-CoA_Oxase/DH_mid-dom"/>
</dbReference>
<dbReference type="eggNOG" id="COG1960">
    <property type="taxonomic scope" value="Bacteria"/>
</dbReference>
<dbReference type="STRING" id="391735.Veis_4957"/>
<dbReference type="GO" id="GO:0050660">
    <property type="term" value="F:flavin adenine dinucleotide binding"/>
    <property type="evidence" value="ECO:0007669"/>
    <property type="project" value="InterPro"/>
</dbReference>
<gene>
    <name evidence="9" type="ordered locus">Veis_4957</name>
</gene>
<dbReference type="AlphaFoldDB" id="A1WSN7"/>
<dbReference type="SUPFAM" id="SSF56645">
    <property type="entry name" value="Acyl-CoA dehydrogenase NM domain-like"/>
    <property type="match status" value="1"/>
</dbReference>
<evidence type="ECO:0000259" key="8">
    <source>
        <dbReference type="Pfam" id="PF02771"/>
    </source>
</evidence>
<comment type="cofactor">
    <cofactor evidence="1">
        <name>FAD</name>
        <dbReference type="ChEBI" id="CHEBI:57692"/>
    </cofactor>
</comment>
<evidence type="ECO:0000256" key="3">
    <source>
        <dbReference type="ARBA" id="ARBA00022630"/>
    </source>
</evidence>
<dbReference type="InterPro" id="IPR013786">
    <property type="entry name" value="AcylCoA_DH/ox_N"/>
</dbReference>
<evidence type="ECO:0000259" key="7">
    <source>
        <dbReference type="Pfam" id="PF02770"/>
    </source>
</evidence>
<dbReference type="Gene3D" id="1.20.140.10">
    <property type="entry name" value="Butyryl-CoA Dehydrogenase, subunit A, domain 3"/>
    <property type="match status" value="1"/>
</dbReference>
<evidence type="ECO:0000256" key="2">
    <source>
        <dbReference type="ARBA" id="ARBA00009347"/>
    </source>
</evidence>
<keyword evidence="10" id="KW-1185">Reference proteome</keyword>
<evidence type="ECO:0000256" key="1">
    <source>
        <dbReference type="ARBA" id="ARBA00001974"/>
    </source>
</evidence>
<reference evidence="10" key="1">
    <citation type="submission" date="2006-12" db="EMBL/GenBank/DDBJ databases">
        <title>Complete sequence of chromosome 1 of Verminephrobacter eiseniae EF01-2.</title>
        <authorList>
            <person name="Copeland A."/>
            <person name="Lucas S."/>
            <person name="Lapidus A."/>
            <person name="Barry K."/>
            <person name="Detter J.C."/>
            <person name="Glavina del Rio T."/>
            <person name="Dalin E."/>
            <person name="Tice H."/>
            <person name="Pitluck S."/>
            <person name="Chertkov O."/>
            <person name="Brettin T."/>
            <person name="Bruce D."/>
            <person name="Han C."/>
            <person name="Tapia R."/>
            <person name="Gilna P."/>
            <person name="Schmutz J."/>
            <person name="Larimer F."/>
            <person name="Land M."/>
            <person name="Hauser L."/>
            <person name="Kyrpides N."/>
            <person name="Kim E."/>
            <person name="Stahl D."/>
            <person name="Richardson P."/>
        </authorList>
    </citation>
    <scope>NUCLEOTIDE SEQUENCE [LARGE SCALE GENOMIC DNA]</scope>
    <source>
        <strain evidence="10">EF01-2</strain>
    </source>
</reference>
<dbReference type="GeneID" id="76463214"/>
<keyword evidence="3" id="KW-0285">Flavoprotein</keyword>
<organism evidence="9 10">
    <name type="scientific">Verminephrobacter eiseniae (strain EF01-2)</name>
    <dbReference type="NCBI Taxonomy" id="391735"/>
    <lineage>
        <taxon>Bacteria</taxon>
        <taxon>Pseudomonadati</taxon>
        <taxon>Pseudomonadota</taxon>
        <taxon>Betaproteobacteria</taxon>
        <taxon>Burkholderiales</taxon>
        <taxon>Comamonadaceae</taxon>
        <taxon>Verminephrobacter</taxon>
    </lineage>
</organism>
<keyword evidence="4" id="KW-0274">FAD</keyword>
<comment type="similarity">
    <text evidence="2">Belongs to the acyl-CoA dehydrogenase family.</text>
</comment>
<dbReference type="Gene3D" id="2.40.110.10">
    <property type="entry name" value="Butyryl-CoA Dehydrogenase, subunit A, domain 2"/>
    <property type="match status" value="1"/>
</dbReference>
<evidence type="ECO:0000256" key="5">
    <source>
        <dbReference type="ARBA" id="ARBA00023002"/>
    </source>
</evidence>
<protein>
    <submittedName>
        <fullName evidence="9">Acyl-CoA dehydrogenase domain protein</fullName>
    </submittedName>
</protein>
<dbReference type="InterPro" id="IPR036250">
    <property type="entry name" value="AcylCo_DH-like_C"/>
</dbReference>
<dbReference type="HOGENOM" id="CLU_018204_5_2_4"/>
<accession>A1WSN7</accession>
<name>A1WSN7_VEREI</name>
<evidence type="ECO:0000256" key="4">
    <source>
        <dbReference type="ARBA" id="ARBA00022827"/>
    </source>
</evidence>
<sequence>MDLRLSEEQQQFADSLRRWIEKDYTFEARLKIIRSDAGVSQPAYAALTELGALALAVPEEAGGMGGSSEDLMIVMKEIGRGLVVEPYFATILAAEFFKQAGAHKPILERVAAGDMKLACALNEKGAGHELFNIGLAARQDGAGYVLNGAKCSVVHGGQADGFVVSVRTGGGQRDRDGITLVHVPRAAQGLTVTDFRTFDGQRGADLAFADVRVPASAVVGQAGQGWDILEAVTDYGVALLCAEAVGAIEQANALTLDYLKTRKQFGVPIGTFQVLQHRMADMYIHQEQARSIAVLAAVKVQTAAPDERRKLVSAAKVRVGKALQFVGQQAIQMHGGMGMTNEMSISHYFKRLTAIEMTLGNTDFHRSRFISQPGFAAV</sequence>
<dbReference type="PANTHER" id="PTHR43884:SF20">
    <property type="entry name" value="ACYL-COA DEHYDROGENASE FADE28"/>
    <property type="match status" value="1"/>
</dbReference>
<dbReference type="GO" id="GO:0003995">
    <property type="term" value="F:acyl-CoA dehydrogenase activity"/>
    <property type="evidence" value="ECO:0007669"/>
    <property type="project" value="TreeGrafter"/>
</dbReference>
<evidence type="ECO:0000259" key="6">
    <source>
        <dbReference type="Pfam" id="PF00441"/>
    </source>
</evidence>
<evidence type="ECO:0000313" key="10">
    <source>
        <dbReference type="Proteomes" id="UP000000374"/>
    </source>
</evidence>
<evidence type="ECO:0000313" key="9">
    <source>
        <dbReference type="EMBL" id="ABM60644.1"/>
    </source>
</evidence>
<proteinExistence type="inferred from homology"/>
<feature type="domain" description="Acyl-CoA dehydrogenase/oxidase C-terminal" evidence="6">
    <location>
        <begin position="223"/>
        <end position="367"/>
    </location>
</feature>
<dbReference type="Pfam" id="PF02770">
    <property type="entry name" value="Acyl-CoA_dh_M"/>
    <property type="match status" value="1"/>
</dbReference>
<dbReference type="InterPro" id="IPR046373">
    <property type="entry name" value="Acyl-CoA_Oxase/DH_mid-dom_sf"/>
</dbReference>
<dbReference type="Pfam" id="PF02771">
    <property type="entry name" value="Acyl-CoA_dh_N"/>
    <property type="match status" value="1"/>
</dbReference>
<dbReference type="Pfam" id="PF00441">
    <property type="entry name" value="Acyl-CoA_dh_1"/>
    <property type="match status" value="1"/>
</dbReference>
<dbReference type="InterPro" id="IPR037069">
    <property type="entry name" value="AcylCoA_DH/ox_N_sf"/>
</dbReference>
<dbReference type="PANTHER" id="PTHR43884">
    <property type="entry name" value="ACYL-COA DEHYDROGENASE"/>
    <property type="match status" value="1"/>
</dbReference>
<feature type="domain" description="Acyl-CoA oxidase/dehydrogenase middle" evidence="7">
    <location>
        <begin position="118"/>
        <end position="206"/>
    </location>
</feature>
<keyword evidence="5" id="KW-0560">Oxidoreductase</keyword>
<dbReference type="SUPFAM" id="SSF47203">
    <property type="entry name" value="Acyl-CoA dehydrogenase C-terminal domain-like"/>
    <property type="match status" value="1"/>
</dbReference>
<dbReference type="InterPro" id="IPR009075">
    <property type="entry name" value="AcylCo_DH/oxidase_C"/>
</dbReference>
<dbReference type="InterPro" id="IPR009100">
    <property type="entry name" value="AcylCoA_DH/oxidase_NM_dom_sf"/>
</dbReference>
<dbReference type="RefSeq" id="WP_011812622.1">
    <property type="nucleotide sequence ID" value="NC_008786.1"/>
</dbReference>
<dbReference type="OrthoDB" id="9770681at2"/>
<dbReference type="Proteomes" id="UP000000374">
    <property type="component" value="Chromosome"/>
</dbReference>
<dbReference type="Gene3D" id="1.10.540.10">
    <property type="entry name" value="Acyl-CoA dehydrogenase/oxidase, N-terminal domain"/>
    <property type="match status" value="1"/>
</dbReference>
<dbReference type="EMBL" id="CP000542">
    <property type="protein sequence ID" value="ABM60644.1"/>
    <property type="molecule type" value="Genomic_DNA"/>
</dbReference>
<dbReference type="CDD" id="cd00567">
    <property type="entry name" value="ACAD"/>
    <property type="match status" value="1"/>
</dbReference>